<comment type="caution">
    <text evidence="1">The sequence shown here is derived from an EMBL/GenBank/DDBJ whole genome shotgun (WGS) entry which is preliminary data.</text>
</comment>
<evidence type="ECO:0000313" key="2">
    <source>
        <dbReference type="Proteomes" id="UP000192328"/>
    </source>
</evidence>
<name>A0AC61PP49_9FIRM</name>
<organism evidence="1 2">
    <name type="scientific">Aristaeella lactis</name>
    <dbReference type="NCBI Taxonomy" id="3046383"/>
    <lineage>
        <taxon>Bacteria</taxon>
        <taxon>Bacillati</taxon>
        <taxon>Bacillota</taxon>
        <taxon>Clostridia</taxon>
        <taxon>Eubacteriales</taxon>
        <taxon>Aristaeellaceae</taxon>
        <taxon>Aristaeella</taxon>
    </lineage>
</organism>
<keyword evidence="1" id="KW-0808">Transferase</keyword>
<sequence>MAEKKLEPVTEKRGILYEIARVLAQILFHTLMPVRFHHKERLRQDPPFVVIANHRHALDPVVMAMGIPKHQIVFLAKKELAGNSKFLRNLLIRLHCILVGRHDTDMEAMRACMKTVKMKKVLLIFPEGTRHHEEQMEHIESGTSLIAMRSKAPVIPIYFDRKLSLFRMTNLYVGEPIPYDDLLTEGINTETCEKMNERIRETFRGMIKDAEKK</sequence>
<evidence type="ECO:0000313" key="1">
    <source>
        <dbReference type="EMBL" id="SMC81448.1"/>
    </source>
</evidence>
<keyword evidence="2" id="KW-1185">Reference proteome</keyword>
<keyword evidence="1" id="KW-0012">Acyltransferase</keyword>
<protein>
    <submittedName>
        <fullName evidence="1">1-acyl-sn-glycerol-3-phosphate acyltransferase</fullName>
    </submittedName>
</protein>
<dbReference type="EMBL" id="FWXZ01000006">
    <property type="protein sequence ID" value="SMC81448.1"/>
    <property type="molecule type" value="Genomic_DNA"/>
</dbReference>
<accession>A0AC61PP49</accession>
<gene>
    <name evidence="1" type="ORF">SAMN06297397_2703</name>
</gene>
<proteinExistence type="predicted"/>
<reference evidence="1" key="1">
    <citation type="submission" date="2017-04" db="EMBL/GenBank/DDBJ databases">
        <authorList>
            <person name="Varghese N."/>
            <person name="Submissions S."/>
        </authorList>
    </citation>
    <scope>NUCLEOTIDE SEQUENCE</scope>
    <source>
        <strain evidence="1">WTE2008</strain>
    </source>
</reference>
<dbReference type="Proteomes" id="UP000192328">
    <property type="component" value="Unassembled WGS sequence"/>
</dbReference>